<reference evidence="1 2" key="1">
    <citation type="submission" date="2020-08" db="EMBL/GenBank/DDBJ databases">
        <title>Genomic Encyclopedia of Type Strains, Phase IV (KMG-IV): sequencing the most valuable type-strain genomes for metagenomic binning, comparative biology and taxonomic classification.</title>
        <authorList>
            <person name="Goeker M."/>
        </authorList>
    </citation>
    <scope>NUCLEOTIDE SEQUENCE [LARGE SCALE GENOMIC DNA]</scope>
    <source>
        <strain evidence="1 2">DSM 44197</strain>
    </source>
</reference>
<dbReference type="RefSeq" id="WP_182845943.1">
    <property type="nucleotide sequence ID" value="NZ_BAAALP010000165.1"/>
</dbReference>
<evidence type="ECO:0000313" key="1">
    <source>
        <dbReference type="EMBL" id="MBA8953797.1"/>
    </source>
</evidence>
<gene>
    <name evidence="1" type="ORF">HNR61_005450</name>
</gene>
<keyword evidence="2" id="KW-1185">Reference proteome</keyword>
<organism evidence="1 2">
    <name type="scientific">Actinomadura namibiensis</name>
    <dbReference type="NCBI Taxonomy" id="182080"/>
    <lineage>
        <taxon>Bacteria</taxon>
        <taxon>Bacillati</taxon>
        <taxon>Actinomycetota</taxon>
        <taxon>Actinomycetes</taxon>
        <taxon>Streptosporangiales</taxon>
        <taxon>Thermomonosporaceae</taxon>
        <taxon>Actinomadura</taxon>
    </lineage>
</organism>
<protein>
    <submittedName>
        <fullName evidence="1">Uncharacterized protein</fullName>
    </submittedName>
</protein>
<sequence>MAEETREDAELALAVARYKDALEQKEAARAALFDAAAAAVRAGRTPEELAAETPFSAADIRRQVRERGVGT</sequence>
<comment type="caution">
    <text evidence="1">The sequence shown here is derived from an EMBL/GenBank/DDBJ whole genome shotgun (WGS) entry which is preliminary data.</text>
</comment>
<name>A0A7W3LT72_ACTNM</name>
<accession>A0A7W3LT72</accession>
<dbReference type="AlphaFoldDB" id="A0A7W3LT72"/>
<dbReference type="Proteomes" id="UP000572680">
    <property type="component" value="Unassembled WGS sequence"/>
</dbReference>
<evidence type="ECO:0000313" key="2">
    <source>
        <dbReference type="Proteomes" id="UP000572680"/>
    </source>
</evidence>
<proteinExistence type="predicted"/>
<dbReference type="EMBL" id="JACJIA010000007">
    <property type="protein sequence ID" value="MBA8953797.1"/>
    <property type="molecule type" value="Genomic_DNA"/>
</dbReference>